<proteinExistence type="predicted"/>
<keyword evidence="2" id="KW-1185">Reference proteome</keyword>
<dbReference type="AlphaFoldDB" id="A0A059KRB3"/>
<name>A0A059KRB3_9BURK</name>
<reference evidence="1 2" key="1">
    <citation type="journal article" date="2014" name="FEMS Microbiol. Ecol.">
        <title>Sphaerotilus natans encrusted with nanoball-shaped Fe(III) oxide minerals formed by nitrate-reducing mixotrophic Fe(II) oxidation.</title>
        <authorList>
            <person name="Park S."/>
            <person name="Kim D.H."/>
            <person name="Lee J.H."/>
            <person name="Hur H.G."/>
        </authorList>
    </citation>
    <scope>NUCLEOTIDE SEQUENCE [LARGE SCALE GENOMIC DNA]</scope>
    <source>
        <strain evidence="1 2">DSM 6575</strain>
    </source>
</reference>
<dbReference type="eggNOG" id="COG5532">
    <property type="taxonomic scope" value="Bacteria"/>
</dbReference>
<dbReference type="STRING" id="34103.SAMN05421778_11491"/>
<organism evidence="1 2">
    <name type="scientific">Sphaerotilus natans subsp. natans DSM 6575</name>
    <dbReference type="NCBI Taxonomy" id="1286631"/>
    <lineage>
        <taxon>Bacteria</taxon>
        <taxon>Pseudomonadati</taxon>
        <taxon>Pseudomonadota</taxon>
        <taxon>Betaproteobacteria</taxon>
        <taxon>Burkholderiales</taxon>
        <taxon>Sphaerotilaceae</taxon>
        <taxon>Sphaerotilus</taxon>
    </lineage>
</organism>
<accession>A0A059KRB3</accession>
<evidence type="ECO:0000313" key="1">
    <source>
        <dbReference type="EMBL" id="KDB53910.1"/>
    </source>
</evidence>
<dbReference type="EMBL" id="AZRA01000010">
    <property type="protein sequence ID" value="KDB53910.1"/>
    <property type="molecule type" value="Genomic_DNA"/>
</dbReference>
<gene>
    <name evidence="1" type="ORF">X805_04640</name>
</gene>
<comment type="caution">
    <text evidence="1">The sequence shown here is derived from an EMBL/GenBank/DDBJ whole genome shotgun (WGS) entry which is preliminary data.</text>
</comment>
<evidence type="ECO:0008006" key="3">
    <source>
        <dbReference type="Google" id="ProtNLM"/>
    </source>
</evidence>
<sequence length="288" mass="32702">MSPEIKIDAAELLRNQQLPFPLTREIGPTVQPGDERRVFAVPDGWNLQTRDTEELLMVPRAKRGKATFQTLASFVDYLETHAEFGSTVVWVKLDPMTAALSLRAVIDDHSREVPHWRRHTAEYTPRHSVEWKTWSDANGKARAQGDFAAWIEDQLPDIASVPGLPTGADMLKLATDFEIRQEMSIKSAVRLQDGGVRLNYVADSDTGTVSQLEVFNRFAIGIPVYWGCDRYQIEAKLRYRAKEGKVVFWFELVRPHRIAEAAANDLIDQLDKLVSERNIPARILFGEM</sequence>
<dbReference type="Proteomes" id="UP000026714">
    <property type="component" value="Unassembled WGS sequence"/>
</dbReference>
<dbReference type="InterPro" id="IPR019276">
    <property type="entry name" value="DUF2303"/>
</dbReference>
<dbReference type="RefSeq" id="WP_076458948.1">
    <property type="nucleotide sequence ID" value="NZ_AZRA01000010.1"/>
</dbReference>
<evidence type="ECO:0000313" key="2">
    <source>
        <dbReference type="Proteomes" id="UP000026714"/>
    </source>
</evidence>
<dbReference type="Pfam" id="PF10065">
    <property type="entry name" value="DUF2303"/>
    <property type="match status" value="1"/>
</dbReference>
<protein>
    <recommendedName>
        <fullName evidence="3">DUF2303 family protein</fullName>
    </recommendedName>
</protein>